<dbReference type="Gene3D" id="3.10.620.30">
    <property type="match status" value="1"/>
</dbReference>
<keyword evidence="2" id="KW-0472">Membrane</keyword>
<dbReference type="InterPro" id="IPR038765">
    <property type="entry name" value="Papain-like_cys_pep_sf"/>
</dbReference>
<keyword evidence="2" id="KW-0812">Transmembrane</keyword>
<protein>
    <submittedName>
        <fullName evidence="4">Transglutaminase-like superfamily protein</fullName>
    </submittedName>
</protein>
<reference evidence="5" key="1">
    <citation type="submission" date="2016-11" db="EMBL/GenBank/DDBJ databases">
        <authorList>
            <person name="Varghese N."/>
            <person name="Submissions S."/>
        </authorList>
    </citation>
    <scope>NUCLEOTIDE SEQUENCE [LARGE SCALE GENOMIC DNA]</scope>
    <source>
        <strain evidence="5">DSM 16219</strain>
    </source>
</reference>
<gene>
    <name evidence="4" type="ORF">SAMN02745216_01644</name>
</gene>
<dbReference type="RefSeq" id="WP_073474811.1">
    <property type="nucleotide sequence ID" value="NZ_FQZU01000007.1"/>
</dbReference>
<keyword evidence="2" id="KW-1133">Transmembrane helix</keyword>
<feature type="transmembrane region" description="Helical" evidence="2">
    <location>
        <begin position="175"/>
        <end position="193"/>
    </location>
</feature>
<accession>A0A1M6J748</accession>
<feature type="transmembrane region" description="Helical" evidence="2">
    <location>
        <begin position="52"/>
        <end position="68"/>
    </location>
</feature>
<evidence type="ECO:0000259" key="3">
    <source>
        <dbReference type="SMART" id="SM00460"/>
    </source>
</evidence>
<proteinExistence type="predicted"/>
<evidence type="ECO:0000256" key="1">
    <source>
        <dbReference type="SAM" id="MobiDB-lite"/>
    </source>
</evidence>
<dbReference type="Pfam" id="PF01841">
    <property type="entry name" value="Transglut_core"/>
    <property type="match status" value="1"/>
</dbReference>
<dbReference type="SMART" id="SM00460">
    <property type="entry name" value="TGc"/>
    <property type="match status" value="1"/>
</dbReference>
<dbReference type="SUPFAM" id="SSF54001">
    <property type="entry name" value="Cysteine proteinases"/>
    <property type="match status" value="1"/>
</dbReference>
<dbReference type="PANTHER" id="PTHR42736:SF1">
    <property type="entry name" value="PROTEIN-GLUTAMINE GAMMA-GLUTAMYLTRANSFERASE"/>
    <property type="match status" value="1"/>
</dbReference>
<keyword evidence="5" id="KW-1185">Reference proteome</keyword>
<evidence type="ECO:0000313" key="4">
    <source>
        <dbReference type="EMBL" id="SHJ42543.1"/>
    </source>
</evidence>
<dbReference type="EMBL" id="FQZU01000007">
    <property type="protein sequence ID" value="SHJ42543.1"/>
    <property type="molecule type" value="Genomic_DNA"/>
</dbReference>
<evidence type="ECO:0000256" key="2">
    <source>
        <dbReference type="SAM" id="Phobius"/>
    </source>
</evidence>
<dbReference type="PANTHER" id="PTHR42736">
    <property type="entry name" value="PROTEIN-GLUTAMINE GAMMA-GLUTAMYLTRANSFERASE"/>
    <property type="match status" value="1"/>
</dbReference>
<feature type="transmembrane region" description="Helical" evidence="2">
    <location>
        <begin position="538"/>
        <end position="555"/>
    </location>
</feature>
<organism evidence="4 5">
    <name type="scientific">Desulfatibacillum alkenivorans DSM 16219</name>
    <dbReference type="NCBI Taxonomy" id="1121393"/>
    <lineage>
        <taxon>Bacteria</taxon>
        <taxon>Pseudomonadati</taxon>
        <taxon>Thermodesulfobacteriota</taxon>
        <taxon>Desulfobacteria</taxon>
        <taxon>Desulfobacterales</taxon>
        <taxon>Desulfatibacillaceae</taxon>
        <taxon>Desulfatibacillum</taxon>
    </lineage>
</organism>
<dbReference type="Proteomes" id="UP000183994">
    <property type="component" value="Unassembled WGS sequence"/>
</dbReference>
<evidence type="ECO:0000313" key="5">
    <source>
        <dbReference type="Proteomes" id="UP000183994"/>
    </source>
</evidence>
<dbReference type="AlphaFoldDB" id="A0A1M6J748"/>
<feature type="domain" description="Transglutaminase-like" evidence="3">
    <location>
        <begin position="424"/>
        <end position="493"/>
    </location>
</feature>
<feature type="compositionally biased region" description="Basic and acidic residues" evidence="1">
    <location>
        <begin position="662"/>
        <end position="672"/>
    </location>
</feature>
<dbReference type="InterPro" id="IPR052901">
    <property type="entry name" value="Bact_TGase-like"/>
</dbReference>
<dbReference type="OrthoDB" id="9804872at2"/>
<feature type="transmembrane region" description="Helical" evidence="2">
    <location>
        <begin position="20"/>
        <end position="40"/>
    </location>
</feature>
<sequence>MKTPRLFLGATLLFWGWQTNMPIIGAVMAVVIEASIFLPWRWTFTAKDLNKAADICAILFMALLIYRFSQDASSQTLLDLLQQIPIPFFPLLACQYYGVAGGIDSSALFYSARQKRKKDPEAPRKVVDIGLPFALACVLSASAANARTTFFMGFLVLSVWALWKTRPRRYRRSLWIPLILLAAGAGYAAQNGLHTLQGYVEQAFLDWYGDSLETKEDAYRTFTHLGDMGRLKLSHRIVMRILSKPGERVPALLRSASYNAYFSGNWTARDADFYPSPYDNAKDLWFFGDAPDSSRETVISMFLKDGEGLLSLPAGTYEIQGLKSRTLERNHYGAVVVDFAPRLAVFKVRYGDGPDLLKPPGPEDMRIPLEIASLISSQVASLPLEGETDLEKVRIIQEYFLDHFKYTLDLDGKGGRDAALARFLLDSKKGHCEFFAAATALFLRNAGIPARYATGYAVIEPGPDGQWLVRARHAHAWTLAYVEGRWRDVDSTPSIWAEEEKRGESFFQGVFDAFSNLWWRISLKRLQGDGTGRSLTDYLLWGLIPLAAFLVWRLYRKERVEKDKKSGEESPMPDLQGGDSEFYPIEEMLNAQGYSRRQGENLNQWALRLGSHAPGRLKVDVLREIIHLHYRYRFDPAGLDENDRRRLAALAKEWLESYTRGMDARKEKDHDQNFGNDLQP</sequence>
<dbReference type="InterPro" id="IPR002931">
    <property type="entry name" value="Transglutaminase-like"/>
</dbReference>
<name>A0A1M6J748_9BACT</name>
<feature type="region of interest" description="Disordered" evidence="1">
    <location>
        <begin position="661"/>
        <end position="680"/>
    </location>
</feature>
<dbReference type="STRING" id="1121393.SAMN02745216_01644"/>
<feature type="transmembrane region" description="Helical" evidence="2">
    <location>
        <begin position="88"/>
        <end position="110"/>
    </location>
</feature>